<proteinExistence type="predicted"/>
<dbReference type="AlphaFoldDB" id="X0YSE1"/>
<sequence length="35" mass="4190">ELRRRREELMENGVKNLKGARLFPKTFSNNENRDA</sequence>
<protein>
    <submittedName>
        <fullName evidence="1">Uncharacterized protein</fullName>
    </submittedName>
</protein>
<accession>X0YSE1</accession>
<organism evidence="1">
    <name type="scientific">marine sediment metagenome</name>
    <dbReference type="NCBI Taxonomy" id="412755"/>
    <lineage>
        <taxon>unclassified sequences</taxon>
        <taxon>metagenomes</taxon>
        <taxon>ecological metagenomes</taxon>
    </lineage>
</organism>
<comment type="caution">
    <text evidence="1">The sequence shown here is derived from an EMBL/GenBank/DDBJ whole genome shotgun (WGS) entry which is preliminary data.</text>
</comment>
<feature type="non-terminal residue" evidence="1">
    <location>
        <position position="1"/>
    </location>
</feature>
<evidence type="ECO:0000313" key="1">
    <source>
        <dbReference type="EMBL" id="GAG59379.1"/>
    </source>
</evidence>
<dbReference type="EMBL" id="BART01006201">
    <property type="protein sequence ID" value="GAG59379.1"/>
    <property type="molecule type" value="Genomic_DNA"/>
</dbReference>
<reference evidence="1" key="1">
    <citation type="journal article" date="2014" name="Front. Microbiol.">
        <title>High frequency of phylogenetically diverse reductive dehalogenase-homologous genes in deep subseafloor sedimentary metagenomes.</title>
        <authorList>
            <person name="Kawai M."/>
            <person name="Futagami T."/>
            <person name="Toyoda A."/>
            <person name="Takaki Y."/>
            <person name="Nishi S."/>
            <person name="Hori S."/>
            <person name="Arai W."/>
            <person name="Tsubouchi T."/>
            <person name="Morono Y."/>
            <person name="Uchiyama I."/>
            <person name="Ito T."/>
            <person name="Fujiyama A."/>
            <person name="Inagaki F."/>
            <person name="Takami H."/>
        </authorList>
    </citation>
    <scope>NUCLEOTIDE SEQUENCE</scope>
    <source>
        <strain evidence="1">Expedition CK06-06</strain>
    </source>
</reference>
<name>X0YSE1_9ZZZZ</name>
<gene>
    <name evidence="1" type="ORF">S01H4_14125</name>
</gene>